<keyword evidence="2" id="KW-0540">Nuclease</keyword>
<evidence type="ECO:0000256" key="3">
    <source>
        <dbReference type="ARBA" id="ARBA00022759"/>
    </source>
</evidence>
<feature type="domain" description="Endoribonuclease YicC-like N-terminal" evidence="6">
    <location>
        <begin position="5"/>
        <end position="158"/>
    </location>
</feature>
<comment type="similarity">
    <text evidence="5">Belongs to the YicC/YloC family.</text>
</comment>
<reference evidence="8" key="1">
    <citation type="submission" date="2020-09" db="EMBL/GenBank/DDBJ databases">
        <title>A novel bacterium of genus Mangrovicoccus, isolated from South China Sea.</title>
        <authorList>
            <person name="Huang H."/>
            <person name="Mo K."/>
            <person name="Hu Y."/>
        </authorList>
    </citation>
    <scope>NUCLEOTIDE SEQUENCE</scope>
    <source>
        <strain evidence="8">HB182678</strain>
    </source>
</reference>
<accession>A0A8J7CVD5</accession>
<dbReference type="RefSeq" id="WP_193182382.1">
    <property type="nucleotide sequence ID" value="NZ_JACVXA010000027.1"/>
</dbReference>
<proteinExistence type="inferred from homology"/>
<keyword evidence="3" id="KW-0255">Endonuclease</keyword>
<dbReference type="AlphaFoldDB" id="A0A8J7CVD5"/>
<dbReference type="Pfam" id="PF03755">
    <property type="entry name" value="YicC-like_N"/>
    <property type="match status" value="1"/>
</dbReference>
<comment type="caution">
    <text evidence="8">The sequence shown here is derived from an EMBL/GenBank/DDBJ whole genome shotgun (WGS) entry which is preliminary data.</text>
</comment>
<sequence>MSLAAMTAHATQEVAAAGGTWLWMLRGGCRDRLAVEIALPPGCEGLDPPARDMIRAAMRRGQVEAVLHPPAAARAVLPGPQELAQLFAAIAALEMAAMKSGVQLARTGVADILNGSLGGPAPRPRPPAEADRQKLLGGLRAALAVFGGQRRAEGRGLERKICIQLDQVETLAREARALDRRRGLYLADQFAVAVRRVLSQAPGLDPGRLEQELAALAARADVAGELDRLEAHAAAIRAILQDPQPAGARLALLAEELARETGRLREKAHFLELTRLGLDLQTAIDQLRGHIDNVE</sequence>
<organism evidence="8 9">
    <name type="scientific">Mangrovicoccus algicola</name>
    <dbReference type="NCBI Taxonomy" id="2771008"/>
    <lineage>
        <taxon>Bacteria</taxon>
        <taxon>Pseudomonadati</taxon>
        <taxon>Pseudomonadota</taxon>
        <taxon>Alphaproteobacteria</taxon>
        <taxon>Rhodobacterales</taxon>
        <taxon>Paracoccaceae</taxon>
        <taxon>Mangrovicoccus</taxon>
    </lineage>
</organism>
<evidence type="ECO:0000313" key="8">
    <source>
        <dbReference type="EMBL" id="MBE3638609.1"/>
    </source>
</evidence>
<evidence type="ECO:0000256" key="1">
    <source>
        <dbReference type="ARBA" id="ARBA00001968"/>
    </source>
</evidence>
<dbReference type="PANTHER" id="PTHR30636:SF3">
    <property type="entry name" value="UPF0701 PROTEIN YICC"/>
    <property type="match status" value="1"/>
</dbReference>
<evidence type="ECO:0000313" key="9">
    <source>
        <dbReference type="Proteomes" id="UP000609121"/>
    </source>
</evidence>
<dbReference type="GO" id="GO:0016787">
    <property type="term" value="F:hydrolase activity"/>
    <property type="evidence" value="ECO:0007669"/>
    <property type="project" value="UniProtKB-KW"/>
</dbReference>
<name>A0A8J7CVD5_9RHOB</name>
<keyword evidence="9" id="KW-1185">Reference proteome</keyword>
<keyword evidence="4" id="KW-0378">Hydrolase</keyword>
<dbReference type="EMBL" id="JACVXA010000027">
    <property type="protein sequence ID" value="MBE3638609.1"/>
    <property type="molecule type" value="Genomic_DNA"/>
</dbReference>
<evidence type="ECO:0000256" key="4">
    <source>
        <dbReference type="ARBA" id="ARBA00022801"/>
    </source>
</evidence>
<evidence type="ECO:0000256" key="5">
    <source>
        <dbReference type="ARBA" id="ARBA00035648"/>
    </source>
</evidence>
<protein>
    <submittedName>
        <fullName evidence="8">DUF1732 domain-containing protein</fullName>
    </submittedName>
</protein>
<feature type="domain" description="Endoribonuclease YicC-like C-terminal" evidence="7">
    <location>
        <begin position="191"/>
        <end position="295"/>
    </location>
</feature>
<comment type="cofactor">
    <cofactor evidence="1">
        <name>a divalent metal cation</name>
        <dbReference type="ChEBI" id="CHEBI:60240"/>
    </cofactor>
</comment>
<evidence type="ECO:0000256" key="2">
    <source>
        <dbReference type="ARBA" id="ARBA00022722"/>
    </source>
</evidence>
<dbReference type="Proteomes" id="UP000609121">
    <property type="component" value="Unassembled WGS sequence"/>
</dbReference>
<evidence type="ECO:0000259" key="7">
    <source>
        <dbReference type="Pfam" id="PF08340"/>
    </source>
</evidence>
<dbReference type="InterPro" id="IPR013527">
    <property type="entry name" value="YicC-like_N"/>
</dbReference>
<dbReference type="Pfam" id="PF08340">
    <property type="entry name" value="YicC-like_C"/>
    <property type="match status" value="1"/>
</dbReference>
<dbReference type="InterPro" id="IPR013551">
    <property type="entry name" value="YicC-like_C"/>
</dbReference>
<gene>
    <name evidence="8" type="ORF">ICN82_10380</name>
</gene>
<evidence type="ECO:0000259" key="6">
    <source>
        <dbReference type="Pfam" id="PF03755"/>
    </source>
</evidence>
<dbReference type="GO" id="GO:0004521">
    <property type="term" value="F:RNA endonuclease activity"/>
    <property type="evidence" value="ECO:0007669"/>
    <property type="project" value="InterPro"/>
</dbReference>
<dbReference type="PANTHER" id="PTHR30636">
    <property type="entry name" value="UPF0701 PROTEIN YICC"/>
    <property type="match status" value="1"/>
</dbReference>
<dbReference type="InterPro" id="IPR005229">
    <property type="entry name" value="YicC/YloC-like"/>
</dbReference>